<keyword evidence="9" id="KW-0472">Membrane</keyword>
<evidence type="ECO:0000313" key="11">
    <source>
        <dbReference type="EMBL" id="GAW02088.1"/>
    </source>
</evidence>
<keyword evidence="7" id="KW-0408">Iron</keyword>
<dbReference type="EMBL" id="BDGU01000083">
    <property type="protein sequence ID" value="GAW02088.1"/>
    <property type="molecule type" value="Genomic_DNA"/>
</dbReference>
<feature type="transmembrane region" description="Helical" evidence="9">
    <location>
        <begin position="279"/>
        <end position="299"/>
    </location>
</feature>
<evidence type="ECO:0000259" key="10">
    <source>
        <dbReference type="PROSITE" id="PS51918"/>
    </source>
</evidence>
<dbReference type="InterPro" id="IPR058240">
    <property type="entry name" value="rSAM_sf"/>
</dbReference>
<dbReference type="STRING" id="5353.A0A1Q3E4A9"/>
<dbReference type="InterPro" id="IPR007197">
    <property type="entry name" value="rSAM"/>
</dbReference>
<feature type="transmembrane region" description="Helical" evidence="9">
    <location>
        <begin position="106"/>
        <end position="127"/>
    </location>
</feature>
<dbReference type="GO" id="GO:0016020">
    <property type="term" value="C:membrane"/>
    <property type="evidence" value="ECO:0007669"/>
    <property type="project" value="UniProtKB-SubCell"/>
</dbReference>
<feature type="transmembrane region" description="Helical" evidence="9">
    <location>
        <begin position="49"/>
        <end position="72"/>
    </location>
</feature>
<dbReference type="SFLD" id="SFLDS00029">
    <property type="entry name" value="Radical_SAM"/>
    <property type="match status" value="1"/>
</dbReference>
<evidence type="ECO:0000256" key="3">
    <source>
        <dbReference type="ARBA" id="ARBA00022485"/>
    </source>
</evidence>
<evidence type="ECO:0000256" key="6">
    <source>
        <dbReference type="ARBA" id="ARBA00022898"/>
    </source>
</evidence>
<dbReference type="Proteomes" id="UP000188533">
    <property type="component" value="Unassembled WGS sequence"/>
</dbReference>
<dbReference type="InterPro" id="IPR003739">
    <property type="entry name" value="Lys_aminomutase/Glu_NH3_mut"/>
</dbReference>
<feature type="transmembrane region" description="Helical" evidence="9">
    <location>
        <begin position="12"/>
        <end position="29"/>
    </location>
</feature>
<dbReference type="SFLD" id="SFLDG01070">
    <property type="entry name" value="PLP-dependent"/>
    <property type="match status" value="1"/>
</dbReference>
<keyword evidence="6" id="KW-0663">Pyridoxal phosphate</keyword>
<keyword evidence="12" id="KW-1185">Reference proteome</keyword>
<dbReference type="Gene3D" id="6.10.140.1170">
    <property type="match status" value="1"/>
</dbReference>
<dbReference type="PROSITE" id="PS51918">
    <property type="entry name" value="RADICAL_SAM"/>
    <property type="match status" value="1"/>
</dbReference>
<dbReference type="Pfam" id="PF07690">
    <property type="entry name" value="MFS_1"/>
    <property type="match status" value="1"/>
</dbReference>
<feature type="transmembrane region" description="Helical" evidence="9">
    <location>
        <begin position="165"/>
        <end position="187"/>
    </location>
</feature>
<evidence type="ECO:0000256" key="7">
    <source>
        <dbReference type="ARBA" id="ARBA00023004"/>
    </source>
</evidence>
<protein>
    <submittedName>
        <fullName evidence="11">Kama family protein</fullName>
    </submittedName>
</protein>
<feature type="transmembrane region" description="Helical" evidence="9">
    <location>
        <begin position="250"/>
        <end position="272"/>
    </location>
</feature>
<keyword evidence="9" id="KW-0812">Transmembrane</keyword>
<keyword evidence="5" id="KW-0479">Metal-binding</keyword>
<reference evidence="11 12" key="1">
    <citation type="submission" date="2016-08" db="EMBL/GenBank/DDBJ databases">
        <authorList>
            <consortium name="Lentinula edodes genome sequencing consortium"/>
            <person name="Sakamoto Y."/>
            <person name="Nakade K."/>
            <person name="Sato S."/>
            <person name="Yoshida Y."/>
            <person name="Miyazaki K."/>
            <person name="Natsume S."/>
            <person name="Konno N."/>
        </authorList>
    </citation>
    <scope>NUCLEOTIDE SEQUENCE [LARGE SCALE GENOMIC DNA]</scope>
    <source>
        <strain evidence="11 12">NBRC 111202</strain>
    </source>
</reference>
<dbReference type="PANTHER" id="PTHR30538:SF0">
    <property type="entry name" value="L-LYSINE 2,3-AMINOMUTASE AQ_1632-RELATED"/>
    <property type="match status" value="1"/>
</dbReference>
<reference evidence="11 12" key="2">
    <citation type="submission" date="2017-02" db="EMBL/GenBank/DDBJ databases">
        <title>A genome survey and senescence transcriptome analysis in Lentinula edodes.</title>
        <authorList>
            <person name="Sakamoto Y."/>
            <person name="Nakade K."/>
            <person name="Sato S."/>
            <person name="Yoshida Y."/>
            <person name="Miyazaki K."/>
            <person name="Natsume S."/>
            <person name="Konno N."/>
        </authorList>
    </citation>
    <scope>NUCLEOTIDE SEQUENCE [LARGE SCALE GENOMIC DNA]</scope>
    <source>
        <strain evidence="11 12">NBRC 111202</strain>
    </source>
</reference>
<comment type="subcellular location">
    <subcellularLocation>
        <location evidence="2">Membrane</location>
        <topology evidence="2">Multi-pass membrane protein</topology>
    </subcellularLocation>
</comment>
<organism evidence="11 12">
    <name type="scientific">Lentinula edodes</name>
    <name type="common">Shiitake mushroom</name>
    <name type="synonym">Lentinus edodes</name>
    <dbReference type="NCBI Taxonomy" id="5353"/>
    <lineage>
        <taxon>Eukaryota</taxon>
        <taxon>Fungi</taxon>
        <taxon>Dikarya</taxon>
        <taxon>Basidiomycota</taxon>
        <taxon>Agaricomycotina</taxon>
        <taxon>Agaricomycetes</taxon>
        <taxon>Agaricomycetidae</taxon>
        <taxon>Agaricales</taxon>
        <taxon>Marasmiineae</taxon>
        <taxon>Omphalotaceae</taxon>
        <taxon>Lentinula</taxon>
    </lineage>
</organism>
<feature type="domain" description="Radical SAM core" evidence="10">
    <location>
        <begin position="476"/>
        <end position="689"/>
    </location>
</feature>
<evidence type="ECO:0000256" key="5">
    <source>
        <dbReference type="ARBA" id="ARBA00022723"/>
    </source>
</evidence>
<dbReference type="GO" id="GO:0051539">
    <property type="term" value="F:4 iron, 4 sulfur cluster binding"/>
    <property type="evidence" value="ECO:0007669"/>
    <property type="project" value="UniProtKB-KW"/>
</dbReference>
<dbReference type="SUPFAM" id="SSF103473">
    <property type="entry name" value="MFS general substrate transporter"/>
    <property type="match status" value="1"/>
</dbReference>
<proteinExistence type="predicted"/>
<gene>
    <name evidence="11" type="ORF">LENED_003719</name>
</gene>
<dbReference type="Gene3D" id="3.20.20.70">
    <property type="entry name" value="Aldolase class I"/>
    <property type="match status" value="1"/>
</dbReference>
<dbReference type="NCBIfam" id="TIGR00238">
    <property type="entry name" value="KamA family radical SAM protein"/>
    <property type="match status" value="1"/>
</dbReference>
<keyword evidence="4" id="KW-0949">S-adenosyl-L-methionine</keyword>
<feature type="transmembrane region" description="Helical" evidence="9">
    <location>
        <begin position="139"/>
        <end position="159"/>
    </location>
</feature>
<dbReference type="InterPro" id="IPR036259">
    <property type="entry name" value="MFS_trans_sf"/>
</dbReference>
<dbReference type="CDD" id="cd01335">
    <property type="entry name" value="Radical_SAM"/>
    <property type="match status" value="1"/>
</dbReference>
<accession>A0A1Q3E4A9</accession>
<dbReference type="GO" id="GO:0022857">
    <property type="term" value="F:transmembrane transporter activity"/>
    <property type="evidence" value="ECO:0007669"/>
    <property type="project" value="InterPro"/>
</dbReference>
<comment type="caution">
    <text evidence="11">The sequence shown here is derived from an EMBL/GenBank/DDBJ whole genome shotgun (WGS) entry which is preliminary data.</text>
</comment>
<dbReference type="PANTHER" id="PTHR30538">
    <property type="entry name" value="LYSINE 2,3-AMINOMUTASE-RELATED"/>
    <property type="match status" value="1"/>
</dbReference>
<keyword evidence="9" id="KW-1133">Transmembrane helix</keyword>
<dbReference type="InterPro" id="IPR013785">
    <property type="entry name" value="Aldolase_TIM"/>
</dbReference>
<evidence type="ECO:0000256" key="1">
    <source>
        <dbReference type="ARBA" id="ARBA00001933"/>
    </source>
</evidence>
<keyword evidence="8" id="KW-0411">Iron-sulfur</keyword>
<comment type="cofactor">
    <cofactor evidence="1">
        <name>pyridoxal 5'-phosphate</name>
        <dbReference type="ChEBI" id="CHEBI:597326"/>
    </cofactor>
</comment>
<feature type="transmembrane region" description="Helical" evidence="9">
    <location>
        <begin position="79"/>
        <end position="100"/>
    </location>
</feature>
<sequence length="745" mass="82918">MAANRPQETNGIRLCRLVFSFFVYAQAGMSDGSLGAQLDSIQSHYDLTFSVVSLIFLANAAGWLLASFLNIYLLHYLDLWRTLILASISNIIGSAIIVSAPPFPVFVIALFFIGIGACIYDASFAAYTAHFDEGPAMSLLFAAFGFGALIAPLVVVAMLENDVPWNMYYYVPLGISILNAPLLWIIFGSYSSPKVENTQTSALKSFTLVIRNHNVVAGGILTALSMASGEIFTSWLVSFMTDIRHGNDAAMRYVLSGYWVGLILGRLLLAYATSRIGPWISLTIYGTFAIGFLAILQFVDNVPANAVAASLTGFFQAPSTPMIISLSSKWDLHLALCVLDLSILRIPIWKDVTETEFLDYSWQIANTVQGKEKLVRFLHTVLPEEIPYDEDAPEPLRHIRTRDVFIQDVLNGISLAPMSIRITPHIMCVIDWTKPLSDPVRRQFIPLKSSFVKDHPKLQLDSLNETEDSPTPGLVHRYRDKALFLAVSVCPVYCRFCTRSYSVGGPTEELSSKRSFSPTRRRWERMFEYIERTPQLSDIVVSGGDSYYVPPEHLSSITERLLSIPHIRRIRIASKGLAVCPSRILTPEDAWTQAIIDVSATARRLAEVTWITRLAAQKLYEEGVVVRNQTVLLRGVNDNVETMKTLVRMLADNNIMPYYVYQGDMVSGVEDLRTPLSTILEIERHIRGSIAGFATPNFVVDLPGGGGKRLAASYDTYDRSTGLSTYIIPGKNGGKDRVYEYHDPL</sequence>
<feature type="transmembrane region" description="Helical" evidence="9">
    <location>
        <begin position="215"/>
        <end position="238"/>
    </location>
</feature>
<evidence type="ECO:0000256" key="2">
    <source>
        <dbReference type="ARBA" id="ARBA00004141"/>
    </source>
</evidence>
<dbReference type="GO" id="GO:0046872">
    <property type="term" value="F:metal ion binding"/>
    <property type="evidence" value="ECO:0007669"/>
    <property type="project" value="UniProtKB-KW"/>
</dbReference>
<evidence type="ECO:0000256" key="8">
    <source>
        <dbReference type="ARBA" id="ARBA00023014"/>
    </source>
</evidence>
<evidence type="ECO:0000256" key="4">
    <source>
        <dbReference type="ARBA" id="ARBA00022691"/>
    </source>
</evidence>
<dbReference type="GO" id="GO:0003824">
    <property type="term" value="F:catalytic activity"/>
    <property type="evidence" value="ECO:0007669"/>
    <property type="project" value="InterPro"/>
</dbReference>
<evidence type="ECO:0000313" key="12">
    <source>
        <dbReference type="Proteomes" id="UP000188533"/>
    </source>
</evidence>
<dbReference type="InterPro" id="IPR011701">
    <property type="entry name" value="MFS"/>
</dbReference>
<keyword evidence="3" id="KW-0004">4Fe-4S</keyword>
<dbReference type="AlphaFoldDB" id="A0A1Q3E4A9"/>
<dbReference type="Gene3D" id="1.20.1250.20">
    <property type="entry name" value="MFS general substrate transporter like domains"/>
    <property type="match status" value="2"/>
</dbReference>
<evidence type="ECO:0000256" key="9">
    <source>
        <dbReference type="SAM" id="Phobius"/>
    </source>
</evidence>
<dbReference type="SUPFAM" id="SSF102114">
    <property type="entry name" value="Radical SAM enzymes"/>
    <property type="match status" value="1"/>
</dbReference>
<name>A0A1Q3E4A9_LENED</name>